<gene>
    <name evidence="1" type="ORF">SAMN05421858_3347</name>
</gene>
<reference evidence="2" key="1">
    <citation type="submission" date="2017-01" db="EMBL/GenBank/DDBJ databases">
        <authorList>
            <person name="Varghese N."/>
            <person name="Submissions S."/>
        </authorList>
    </citation>
    <scope>NUCLEOTIDE SEQUENCE [LARGE SCALE GENOMIC DNA]</scope>
    <source>
        <strain evidence="2">CGMCC 1.7737</strain>
    </source>
</reference>
<accession>A0A1N7CYM9</accession>
<sequence>MNYVPETDGCVGSTPGRSQYIAVTSLTVSAIIAAFADDSVNQQSERRLGTAFEVSRIIYCNC</sequence>
<organism evidence="1 2">
    <name type="scientific">Haladaptatus litoreus</name>
    <dbReference type="NCBI Taxonomy" id="553468"/>
    <lineage>
        <taxon>Archaea</taxon>
        <taxon>Methanobacteriati</taxon>
        <taxon>Methanobacteriota</taxon>
        <taxon>Stenosarchaea group</taxon>
        <taxon>Halobacteria</taxon>
        <taxon>Halobacteriales</taxon>
        <taxon>Haladaptataceae</taxon>
        <taxon>Haladaptatus</taxon>
    </lineage>
</organism>
<dbReference type="EMBL" id="FTNO01000003">
    <property type="protein sequence ID" value="SIR68679.1"/>
    <property type="molecule type" value="Genomic_DNA"/>
</dbReference>
<evidence type="ECO:0000313" key="2">
    <source>
        <dbReference type="Proteomes" id="UP000186914"/>
    </source>
</evidence>
<evidence type="ECO:0000313" key="1">
    <source>
        <dbReference type="EMBL" id="SIR68679.1"/>
    </source>
</evidence>
<keyword evidence="2" id="KW-1185">Reference proteome</keyword>
<proteinExistence type="predicted"/>
<protein>
    <submittedName>
        <fullName evidence="1">Uncharacterized protein</fullName>
    </submittedName>
</protein>
<name>A0A1N7CYM9_9EURY</name>
<dbReference type="Proteomes" id="UP000186914">
    <property type="component" value="Unassembled WGS sequence"/>
</dbReference>
<dbReference type="AlphaFoldDB" id="A0A1N7CYM9"/>